<dbReference type="STRING" id="290338.CKO_00863"/>
<dbReference type="InterPro" id="IPR036736">
    <property type="entry name" value="ACP-like_sf"/>
</dbReference>
<name>A8AEV0_CITK8</name>
<evidence type="ECO:0000313" key="2">
    <source>
        <dbReference type="EMBL" id="ABV12013.1"/>
    </source>
</evidence>
<keyword evidence="3" id="KW-1185">Reference proteome</keyword>
<feature type="domain" description="Carrier" evidence="1">
    <location>
        <begin position="1"/>
        <end position="81"/>
    </location>
</feature>
<dbReference type="Proteomes" id="UP000008148">
    <property type="component" value="Chromosome"/>
</dbReference>
<dbReference type="PROSITE" id="PS50075">
    <property type="entry name" value="CARRIER"/>
    <property type="match status" value="1"/>
</dbReference>
<organism evidence="2 3">
    <name type="scientific">Citrobacter koseri (strain ATCC BAA-895 / CDC 4225-83 / SGSC4696)</name>
    <dbReference type="NCBI Taxonomy" id="290338"/>
    <lineage>
        <taxon>Bacteria</taxon>
        <taxon>Pseudomonadati</taxon>
        <taxon>Pseudomonadota</taxon>
        <taxon>Gammaproteobacteria</taxon>
        <taxon>Enterobacterales</taxon>
        <taxon>Enterobacteriaceae</taxon>
        <taxon>Citrobacter</taxon>
    </lineage>
</organism>
<evidence type="ECO:0000259" key="1">
    <source>
        <dbReference type="PROSITE" id="PS50075"/>
    </source>
</evidence>
<dbReference type="Gene3D" id="1.10.1200.10">
    <property type="entry name" value="ACP-like"/>
    <property type="match status" value="1"/>
</dbReference>
<reference evidence="2 3" key="1">
    <citation type="submission" date="2007-08" db="EMBL/GenBank/DDBJ databases">
        <authorList>
            <consortium name="The Citrobacter koseri Genome Sequencing Project"/>
            <person name="McClelland M."/>
            <person name="Sanderson E.K."/>
            <person name="Porwollik S."/>
            <person name="Spieth J."/>
            <person name="Clifton W.S."/>
            <person name="Latreille P."/>
            <person name="Courtney L."/>
            <person name="Wang C."/>
            <person name="Pepin K."/>
            <person name="Bhonagiri V."/>
            <person name="Nash W."/>
            <person name="Johnson M."/>
            <person name="Thiruvilangam P."/>
            <person name="Wilson R."/>
        </authorList>
    </citation>
    <scope>NUCLEOTIDE SEQUENCE [LARGE SCALE GENOMIC DNA]</scope>
    <source>
        <strain evidence="3">ATCC BAA-895 / CDC 4225-83 / SGSC4696</strain>
    </source>
</reference>
<dbReference type="KEGG" id="cko:CKO_00863"/>
<sequence length="84" mass="9719">MNMKKQDMKAAIREFLSRSLRGHTLNDDDDIFSLGLVHSLFTVQIILFIEKNFQVELEVSELKTEQIATVNKIVELIQRQTGLE</sequence>
<dbReference type="AlphaFoldDB" id="A8AEV0"/>
<dbReference type="Pfam" id="PF00550">
    <property type="entry name" value="PP-binding"/>
    <property type="match status" value="1"/>
</dbReference>
<accession>A8AEV0</accession>
<proteinExistence type="predicted"/>
<dbReference type="EMBL" id="CP000822">
    <property type="protein sequence ID" value="ABV12013.1"/>
    <property type="molecule type" value="Genomic_DNA"/>
</dbReference>
<dbReference type="HOGENOM" id="CLU_108696_16_4_6"/>
<gene>
    <name evidence="2" type="ordered locus">CKO_00863</name>
</gene>
<dbReference type="InterPro" id="IPR009081">
    <property type="entry name" value="PP-bd_ACP"/>
</dbReference>
<protein>
    <recommendedName>
        <fullName evidence="1">Carrier domain-containing protein</fullName>
    </recommendedName>
</protein>
<dbReference type="SUPFAM" id="SSF47336">
    <property type="entry name" value="ACP-like"/>
    <property type="match status" value="1"/>
</dbReference>
<evidence type="ECO:0000313" key="3">
    <source>
        <dbReference type="Proteomes" id="UP000008148"/>
    </source>
</evidence>